<dbReference type="Proteomes" id="UP000061018">
    <property type="component" value="Plasmid pSAM1"/>
</dbReference>
<reference evidence="2" key="1">
    <citation type="journal article" date="2015" name="J. Biotechnol.">
        <title>Complete genome sequence of Streptomyces ambofaciens ATCC 23877, the spiramycin producer.</title>
        <authorList>
            <person name="Thibessard A."/>
            <person name="Haas D."/>
            <person name="Gerbaud C."/>
            <person name="Aigle B."/>
            <person name="Lautru S."/>
            <person name="Pernodet J.L."/>
            <person name="Leblond P."/>
        </authorList>
    </citation>
    <scope>NUCLEOTIDE SEQUENCE [LARGE SCALE GENOMIC DNA]</scope>
    <source>
        <strain evidence="2">ATCC 23877 / 3486 / DSM 40053 / JCM 4204 / NBRC 12836 / NRRL B-2516</strain>
        <plasmid evidence="2">pSAM1</plasmid>
    </source>
</reference>
<sequence length="159" mass="17534">MNDTHKPAPFYWDAETNHCPHKPIPPRNTDAWDQWMALGHQPYDDGILCLSAPAATCCPACSAEHGDMVPWERCEGRDHIRPARGIAPNPEIEHQAIPVWVGSLECLERECEDFFTDDGAEKFDVEACSHVREETACSCQALGSGEYSLGSRPALTAAV</sequence>
<accession>A0A0K2B673</accession>
<protein>
    <submittedName>
        <fullName evidence="1">Uncharacterized protein</fullName>
    </submittedName>
</protein>
<dbReference type="RefSeq" id="WP_053143232.1">
    <property type="nucleotide sequence ID" value="NZ_CP012383.1"/>
</dbReference>
<dbReference type="KEGG" id="samb:SAM23877_p024"/>
<geneLocation type="plasmid" evidence="1 2">
    <name>pSAM1</name>
</geneLocation>
<evidence type="ECO:0000313" key="1">
    <source>
        <dbReference type="EMBL" id="AKZ60733.1"/>
    </source>
</evidence>
<organism evidence="1 2">
    <name type="scientific">Streptomyces ambofaciens (strain ATCC 23877 / 3486 / DSM 40053 / JCM 4204 / NBRC 12836 / NRRL B-2516)</name>
    <dbReference type="NCBI Taxonomy" id="278992"/>
    <lineage>
        <taxon>Bacteria</taxon>
        <taxon>Bacillati</taxon>
        <taxon>Actinomycetota</taxon>
        <taxon>Actinomycetes</taxon>
        <taxon>Kitasatosporales</taxon>
        <taxon>Streptomycetaceae</taxon>
        <taxon>Streptomyces</taxon>
    </lineage>
</organism>
<dbReference type="AlphaFoldDB" id="A0A0K2B673"/>
<dbReference type="EMBL" id="CP012383">
    <property type="protein sequence ID" value="AKZ60733.1"/>
    <property type="molecule type" value="Genomic_DNA"/>
</dbReference>
<evidence type="ECO:0000313" key="2">
    <source>
        <dbReference type="Proteomes" id="UP000061018"/>
    </source>
</evidence>
<gene>
    <name evidence="1" type="ORF">SAM23877_p024</name>
</gene>
<name>A0A0K2B673_STRA7</name>
<proteinExistence type="predicted"/>
<keyword evidence="1" id="KW-0614">Plasmid</keyword>